<evidence type="ECO:0000313" key="1">
    <source>
        <dbReference type="EMBL" id="KAK1868134.1"/>
    </source>
</evidence>
<dbReference type="Proteomes" id="UP000798662">
    <property type="component" value="Chromosome 3"/>
</dbReference>
<keyword evidence="2" id="KW-1185">Reference proteome</keyword>
<name>A0ACC3CDU8_PYRYE</name>
<proteinExistence type="predicted"/>
<gene>
    <name evidence="1" type="ORF">I4F81_010629</name>
</gene>
<accession>A0ACC3CDU8</accession>
<sequence>MAVALSGRLYAAMRVKALPYRALDAPRTASSALHARPDTMGRVSLRQIAVRRAARRVRFLSSLVCLEAVGLVLTYTLDACGLVGVSTTFMLLLWAPRALRILLQNRYLHMSRGSVPTSQQ</sequence>
<protein>
    <submittedName>
        <fullName evidence="1">Uncharacterized protein</fullName>
    </submittedName>
</protein>
<organism evidence="1 2">
    <name type="scientific">Pyropia yezoensis</name>
    <name type="common">Susabi-nori</name>
    <name type="synonym">Porphyra yezoensis</name>
    <dbReference type="NCBI Taxonomy" id="2788"/>
    <lineage>
        <taxon>Eukaryota</taxon>
        <taxon>Rhodophyta</taxon>
        <taxon>Bangiophyceae</taxon>
        <taxon>Bangiales</taxon>
        <taxon>Bangiaceae</taxon>
        <taxon>Pyropia</taxon>
    </lineage>
</organism>
<dbReference type="EMBL" id="CM020620">
    <property type="protein sequence ID" value="KAK1868134.1"/>
    <property type="molecule type" value="Genomic_DNA"/>
</dbReference>
<reference evidence="1" key="1">
    <citation type="submission" date="2019-11" db="EMBL/GenBank/DDBJ databases">
        <title>Nori genome reveals adaptations in red seaweeds to the harsh intertidal environment.</title>
        <authorList>
            <person name="Wang D."/>
            <person name="Mao Y."/>
        </authorList>
    </citation>
    <scope>NUCLEOTIDE SEQUENCE</scope>
    <source>
        <tissue evidence="1">Gametophyte</tissue>
    </source>
</reference>
<comment type="caution">
    <text evidence="1">The sequence shown here is derived from an EMBL/GenBank/DDBJ whole genome shotgun (WGS) entry which is preliminary data.</text>
</comment>
<evidence type="ECO:0000313" key="2">
    <source>
        <dbReference type="Proteomes" id="UP000798662"/>
    </source>
</evidence>